<feature type="signal peptide" evidence="4">
    <location>
        <begin position="1"/>
        <end position="25"/>
    </location>
</feature>
<evidence type="ECO:0000256" key="4">
    <source>
        <dbReference type="SAM" id="SignalP"/>
    </source>
</evidence>
<keyword evidence="3" id="KW-0560">Oxidoreductase</keyword>
<comment type="cofactor">
    <cofactor evidence="3">
        <name>Zn(2+)</name>
        <dbReference type="ChEBI" id="CHEBI:29105"/>
    </cofactor>
    <text evidence="3">Binds 1 zinc ion per subunit.</text>
</comment>
<dbReference type="OrthoDB" id="9792957at2"/>
<comment type="catalytic activity">
    <reaction evidence="3">
        <text>2 superoxide + 2 H(+) = H2O2 + O2</text>
        <dbReference type="Rhea" id="RHEA:20696"/>
        <dbReference type="ChEBI" id="CHEBI:15378"/>
        <dbReference type="ChEBI" id="CHEBI:15379"/>
        <dbReference type="ChEBI" id="CHEBI:16240"/>
        <dbReference type="ChEBI" id="CHEBI:18421"/>
        <dbReference type="EC" id="1.15.1.1"/>
    </reaction>
</comment>
<evidence type="ECO:0000313" key="7">
    <source>
        <dbReference type="Proteomes" id="UP000019364"/>
    </source>
</evidence>
<evidence type="ECO:0000256" key="2">
    <source>
        <dbReference type="ARBA" id="ARBA00024900"/>
    </source>
</evidence>
<dbReference type="GO" id="GO:0004784">
    <property type="term" value="F:superoxide dismutase activity"/>
    <property type="evidence" value="ECO:0007669"/>
    <property type="project" value="UniProtKB-EC"/>
</dbReference>
<evidence type="ECO:0000313" key="6">
    <source>
        <dbReference type="EMBL" id="GAF07642.1"/>
    </source>
</evidence>
<keyword evidence="3" id="KW-0479">Metal-binding</keyword>
<gene>
    <name evidence="6" type="ORF">JCM16418_1670</name>
</gene>
<keyword evidence="4" id="KW-0732">Signal</keyword>
<keyword evidence="3" id="KW-0186">Copper</keyword>
<dbReference type="InterPro" id="IPR001424">
    <property type="entry name" value="SOD_Cu_Zn_dom"/>
</dbReference>
<evidence type="ECO:0000259" key="5">
    <source>
        <dbReference type="Pfam" id="PF00080"/>
    </source>
</evidence>
<keyword evidence="7" id="KW-1185">Reference proteome</keyword>
<organism evidence="6 7">
    <name type="scientific">Paenibacillus pini JCM 16418</name>
    <dbReference type="NCBI Taxonomy" id="1236976"/>
    <lineage>
        <taxon>Bacteria</taxon>
        <taxon>Bacillati</taxon>
        <taxon>Bacillota</taxon>
        <taxon>Bacilli</taxon>
        <taxon>Bacillales</taxon>
        <taxon>Paenibacillaceae</taxon>
        <taxon>Paenibacillus</taxon>
    </lineage>
</organism>
<dbReference type="GO" id="GO:0005507">
    <property type="term" value="F:copper ion binding"/>
    <property type="evidence" value="ECO:0007669"/>
    <property type="project" value="InterPro"/>
</dbReference>
<dbReference type="EC" id="1.15.1.1" evidence="3"/>
<comment type="similarity">
    <text evidence="1 3">Belongs to the Cu-Zn superoxide dismutase family.</text>
</comment>
<dbReference type="InterPro" id="IPR018152">
    <property type="entry name" value="SOD_Cu/Zn_BS"/>
</dbReference>
<comment type="function">
    <text evidence="2">Destroys radicals which are normally produced within the cells and which are toxic to biological systems. May play a role in favoring mycobacterial survival in phagocytes.</text>
</comment>
<dbReference type="RefSeq" id="WP_036647309.1">
    <property type="nucleotide sequence ID" value="NZ_BAVZ01000004.1"/>
</dbReference>
<dbReference type="PANTHER" id="PTHR10003">
    <property type="entry name" value="SUPEROXIDE DISMUTASE CU-ZN -RELATED"/>
    <property type="match status" value="1"/>
</dbReference>
<evidence type="ECO:0000256" key="1">
    <source>
        <dbReference type="ARBA" id="ARBA00010457"/>
    </source>
</evidence>
<dbReference type="Gene3D" id="2.60.40.200">
    <property type="entry name" value="Superoxide dismutase, copper/zinc binding domain"/>
    <property type="match status" value="1"/>
</dbReference>
<sequence length="180" mass="18930">MKKMVMSVSLSLGFVLLGATCAAPAVNASSKESQVTVKIINTKGEEVGTALLTGQDDAVKLHIEAKNLPPGVHGIHFHENGKCDTPDFKSAGAHLNPKHKEHGFNNPKGFHAGDLLNIDVKQDGTVIADLESKTVSLTRGASNSLLKPGGTSIIIHEKADDYVTDPSGNSGNRIGCARIE</sequence>
<keyword evidence="3" id="KW-0862">Zinc</keyword>
<dbReference type="Proteomes" id="UP000019364">
    <property type="component" value="Unassembled WGS sequence"/>
</dbReference>
<proteinExistence type="inferred from homology"/>
<feature type="domain" description="Superoxide dismutase copper/zinc binding" evidence="5">
    <location>
        <begin position="48"/>
        <end position="179"/>
    </location>
</feature>
<dbReference type="eggNOG" id="COG2032">
    <property type="taxonomic scope" value="Bacteria"/>
</dbReference>
<name>W7YGQ1_9BACL</name>
<comment type="caution">
    <text evidence="6">The sequence shown here is derived from an EMBL/GenBank/DDBJ whole genome shotgun (WGS) entry which is preliminary data.</text>
</comment>
<protein>
    <recommendedName>
        <fullName evidence="3">Superoxide dismutase [Cu-Zn]</fullName>
        <ecNumber evidence="3">1.15.1.1</ecNumber>
    </recommendedName>
</protein>
<dbReference type="InterPro" id="IPR036423">
    <property type="entry name" value="SOD-like_Cu/Zn_dom_sf"/>
</dbReference>
<dbReference type="InterPro" id="IPR024134">
    <property type="entry name" value="SOD_Cu/Zn_/chaperone"/>
</dbReference>
<reference evidence="6 7" key="1">
    <citation type="journal article" date="2014" name="Genome Announc.">
        <title>Draft Genome Sequence of Paenibacillus pini JCM 16418T, Isolated from the Rhizosphere of Pine Tree.</title>
        <authorList>
            <person name="Yuki M."/>
            <person name="Oshima K."/>
            <person name="Suda W."/>
            <person name="Oshida Y."/>
            <person name="Kitamura K."/>
            <person name="Iida Y."/>
            <person name="Hattori M."/>
            <person name="Ohkuma M."/>
        </authorList>
    </citation>
    <scope>NUCLEOTIDE SEQUENCE [LARGE SCALE GENOMIC DNA]</scope>
    <source>
        <strain evidence="6 7">JCM 16418</strain>
    </source>
</reference>
<dbReference type="PROSITE" id="PS00332">
    <property type="entry name" value="SOD_CU_ZN_2"/>
    <property type="match status" value="1"/>
</dbReference>
<evidence type="ECO:0000256" key="3">
    <source>
        <dbReference type="RuleBase" id="RU000393"/>
    </source>
</evidence>
<dbReference type="Pfam" id="PF00080">
    <property type="entry name" value="Sod_Cu"/>
    <property type="match status" value="1"/>
</dbReference>
<accession>W7YGQ1</accession>
<feature type="chain" id="PRO_5038769610" description="Superoxide dismutase [Cu-Zn]" evidence="4">
    <location>
        <begin position="26"/>
        <end position="180"/>
    </location>
</feature>
<dbReference type="EMBL" id="BAVZ01000004">
    <property type="protein sequence ID" value="GAF07642.1"/>
    <property type="molecule type" value="Genomic_DNA"/>
</dbReference>
<dbReference type="SUPFAM" id="SSF49329">
    <property type="entry name" value="Cu,Zn superoxide dismutase-like"/>
    <property type="match status" value="1"/>
</dbReference>
<dbReference type="CDD" id="cd00305">
    <property type="entry name" value="Cu-Zn_Superoxide_Dismutase"/>
    <property type="match status" value="1"/>
</dbReference>
<dbReference type="STRING" id="1236976.JCM16418_1670"/>
<comment type="cofactor">
    <cofactor evidence="3">
        <name>Cu cation</name>
        <dbReference type="ChEBI" id="CHEBI:23378"/>
    </cofactor>
    <text evidence="3">Binds 1 copper ion per subunit.</text>
</comment>
<dbReference type="AlphaFoldDB" id="W7YGQ1"/>